<feature type="domain" description="DEAD-box RNA helicase Q" evidence="9">
    <location>
        <begin position="12"/>
        <end position="40"/>
    </location>
</feature>
<dbReference type="PANTHER" id="PTHR47959:SF8">
    <property type="entry name" value="RNA HELICASE"/>
    <property type="match status" value="1"/>
</dbReference>
<dbReference type="InterPro" id="IPR050079">
    <property type="entry name" value="DEAD_box_RNA_helicase"/>
</dbReference>
<accession>A0A024TUY7</accession>
<proteinExistence type="predicted"/>
<sequence>MAATDKKATKQGGFQSLGLSPPIFKAVMAMGYKVPTPIQRKSLPHVLSGKDVVAMARTGSGKTAAFLIPMLEKLKEHSKKVGVRALVLSPTRELAVQTIKFAKSLAKYTDIKCGLIVGGDSMEQQFELIASNPDVIVATPGRLMHLLQEIPEFNLQAIEYVCFDEADRIFEMGFAEQLHEILSNMPASRQTLLFSATLPRALVQFARAGLTEPELIRLDVENQISDQLKVSFFTMRTEDKNAALIYLLRDMIPATDQTIVFAATRHHVEFLHELLKTVHLDSSCVYGDMDQTSRKINIGKFRAKKTPILIVTDVAARGIDIPLLNNVINYTFPPTPKLFVHRVGRAARAGRSGVAFNFVDPDEMPFMVDLHLYLGRRLEDSTPTDVPPYSLSTMTVEQVHYGTLPQSIVDAENEGLRETLTRHSVIAPLVSVCANAYKMYCRSRAEPSKQSIKRSKELPMKKVHPLFLDAMDDSLAGKEAYLDKLKGFRPNATIFEIAVGTHSLKKTSPGLVMMKTKRKLHNLIIDKNQKDKAATSADDYPEDATEELDQGQVDVFRAKLKAQAELEKQAEENAEAAAGVRTKRYLSAADRRKVKKLKTQGETIDMAELWKEKEAKKIAIADAAATDDKANDSENAKQFKDDENYIGYMKEQDLAKEEALGRGGEGGRSNAFAQARLEDAMLDVNPDEAVALNNKRRLLHWDVRKKKFIKTTVGDLKNGTLKRQNSTGGPARKQKIGETYKKWQQKQHKRANVVGADEGDDDAPKLDYRNGRKPPPTQRVNKFAKSELREEGAIRKEERRKARSSGDKTKFAKKKTQSNRGKGNVKGKTHGAPTKSKLFIRR</sequence>
<evidence type="ECO:0000256" key="1">
    <source>
        <dbReference type="ARBA" id="ARBA00022741"/>
    </source>
</evidence>
<dbReference type="Pfam" id="PF00271">
    <property type="entry name" value="Helicase_C"/>
    <property type="match status" value="1"/>
</dbReference>
<dbReference type="SMART" id="SM00487">
    <property type="entry name" value="DEXDc"/>
    <property type="match status" value="1"/>
</dbReference>
<dbReference type="PANTHER" id="PTHR47959">
    <property type="entry name" value="ATP-DEPENDENT RNA HELICASE RHLE-RELATED"/>
    <property type="match status" value="1"/>
</dbReference>
<feature type="compositionally biased region" description="Basic and acidic residues" evidence="6">
    <location>
        <begin position="784"/>
        <end position="810"/>
    </location>
</feature>
<feature type="domain" description="Helicase ATP-binding" evidence="7">
    <location>
        <begin position="43"/>
        <end position="216"/>
    </location>
</feature>
<dbReference type="RefSeq" id="XP_008873409.1">
    <property type="nucleotide sequence ID" value="XM_008875187.1"/>
</dbReference>
<dbReference type="STRING" id="157072.A0A024TUY7"/>
<dbReference type="GO" id="GO:0005524">
    <property type="term" value="F:ATP binding"/>
    <property type="evidence" value="ECO:0007669"/>
    <property type="project" value="UniProtKB-KW"/>
</dbReference>
<dbReference type="OrthoDB" id="10261375at2759"/>
<dbReference type="InterPro" id="IPR014014">
    <property type="entry name" value="RNA_helicase_DEAD_Q_motif"/>
</dbReference>
<gene>
    <name evidence="10" type="ORF">H310_09186</name>
</gene>
<dbReference type="SMART" id="SM00490">
    <property type="entry name" value="HELICc"/>
    <property type="match status" value="1"/>
</dbReference>
<dbReference type="GeneID" id="20086236"/>
<dbReference type="eggNOG" id="KOG0337">
    <property type="taxonomic scope" value="Eukaryota"/>
</dbReference>
<evidence type="ECO:0000256" key="6">
    <source>
        <dbReference type="SAM" id="MobiDB-lite"/>
    </source>
</evidence>
<dbReference type="EMBL" id="KI913971">
    <property type="protein sequence ID" value="ETV97848.1"/>
    <property type="molecule type" value="Genomic_DNA"/>
</dbReference>
<dbReference type="InterPro" id="IPR014001">
    <property type="entry name" value="Helicase_ATP-bd"/>
</dbReference>
<evidence type="ECO:0000259" key="7">
    <source>
        <dbReference type="PROSITE" id="PS51192"/>
    </source>
</evidence>
<keyword evidence="1" id="KW-0547">Nucleotide-binding</keyword>
<feature type="domain" description="Helicase C-terminal" evidence="8">
    <location>
        <begin position="247"/>
        <end position="390"/>
    </location>
</feature>
<dbReference type="InterPro" id="IPR001650">
    <property type="entry name" value="Helicase_C-like"/>
</dbReference>
<organism evidence="10">
    <name type="scientific">Aphanomyces invadans</name>
    <dbReference type="NCBI Taxonomy" id="157072"/>
    <lineage>
        <taxon>Eukaryota</taxon>
        <taxon>Sar</taxon>
        <taxon>Stramenopiles</taxon>
        <taxon>Oomycota</taxon>
        <taxon>Saprolegniomycetes</taxon>
        <taxon>Saprolegniales</taxon>
        <taxon>Verrucalvaceae</taxon>
        <taxon>Aphanomyces</taxon>
    </lineage>
</organism>
<dbReference type="PROSITE" id="PS51195">
    <property type="entry name" value="Q_MOTIF"/>
    <property type="match status" value="1"/>
</dbReference>
<dbReference type="AlphaFoldDB" id="A0A024TUY7"/>
<protein>
    <submittedName>
        <fullName evidence="10">Uncharacterized protein</fullName>
    </submittedName>
</protein>
<reference evidence="10" key="1">
    <citation type="submission" date="2013-12" db="EMBL/GenBank/DDBJ databases">
        <title>The Genome Sequence of Aphanomyces invadans NJM9701.</title>
        <authorList>
            <consortium name="The Broad Institute Genomics Platform"/>
            <person name="Russ C."/>
            <person name="Tyler B."/>
            <person name="van West P."/>
            <person name="Dieguez-Uribeondo J."/>
            <person name="Young S.K."/>
            <person name="Zeng Q."/>
            <person name="Gargeya S."/>
            <person name="Fitzgerald M."/>
            <person name="Abouelleil A."/>
            <person name="Alvarado L."/>
            <person name="Chapman S.B."/>
            <person name="Gainer-Dewar J."/>
            <person name="Goldberg J."/>
            <person name="Griggs A."/>
            <person name="Gujja S."/>
            <person name="Hansen M."/>
            <person name="Howarth C."/>
            <person name="Imamovic A."/>
            <person name="Ireland A."/>
            <person name="Larimer J."/>
            <person name="McCowan C."/>
            <person name="Murphy C."/>
            <person name="Pearson M."/>
            <person name="Poon T.W."/>
            <person name="Priest M."/>
            <person name="Roberts A."/>
            <person name="Saif S."/>
            <person name="Shea T."/>
            <person name="Sykes S."/>
            <person name="Wortman J."/>
            <person name="Nusbaum C."/>
            <person name="Birren B."/>
        </authorList>
    </citation>
    <scope>NUCLEOTIDE SEQUENCE [LARGE SCALE GENOMIC DNA]</scope>
    <source>
        <strain evidence="10">NJM9701</strain>
    </source>
</reference>
<dbReference type="PROSITE" id="PS51192">
    <property type="entry name" value="HELICASE_ATP_BIND_1"/>
    <property type="match status" value="1"/>
</dbReference>
<dbReference type="CDD" id="cd18787">
    <property type="entry name" value="SF2_C_DEAD"/>
    <property type="match status" value="1"/>
</dbReference>
<evidence type="ECO:0000256" key="2">
    <source>
        <dbReference type="ARBA" id="ARBA00022801"/>
    </source>
</evidence>
<dbReference type="InterPro" id="IPR027417">
    <property type="entry name" value="P-loop_NTPase"/>
</dbReference>
<dbReference type="InterPro" id="IPR033517">
    <property type="entry name" value="DDX54/DBP10_DEAD-box_helicase"/>
</dbReference>
<dbReference type="GO" id="GO:0005829">
    <property type="term" value="C:cytosol"/>
    <property type="evidence" value="ECO:0007669"/>
    <property type="project" value="TreeGrafter"/>
</dbReference>
<dbReference type="GO" id="GO:0016787">
    <property type="term" value="F:hydrolase activity"/>
    <property type="evidence" value="ECO:0007669"/>
    <property type="project" value="UniProtKB-KW"/>
</dbReference>
<dbReference type="VEuPathDB" id="FungiDB:H310_09186"/>
<evidence type="ECO:0000259" key="8">
    <source>
        <dbReference type="PROSITE" id="PS51194"/>
    </source>
</evidence>
<dbReference type="PROSITE" id="PS51194">
    <property type="entry name" value="HELICASE_CTER"/>
    <property type="match status" value="1"/>
</dbReference>
<dbReference type="GO" id="GO:0003724">
    <property type="term" value="F:RNA helicase activity"/>
    <property type="evidence" value="ECO:0007669"/>
    <property type="project" value="InterPro"/>
</dbReference>
<feature type="short sequence motif" description="Q motif" evidence="5">
    <location>
        <begin position="12"/>
        <end position="40"/>
    </location>
</feature>
<dbReference type="SUPFAM" id="SSF52540">
    <property type="entry name" value="P-loop containing nucleoside triphosphate hydrolases"/>
    <property type="match status" value="1"/>
</dbReference>
<dbReference type="InterPro" id="IPR011545">
    <property type="entry name" value="DEAD/DEAH_box_helicase_dom"/>
</dbReference>
<evidence type="ECO:0000256" key="3">
    <source>
        <dbReference type="ARBA" id="ARBA00022806"/>
    </source>
</evidence>
<dbReference type="CDD" id="cd17959">
    <property type="entry name" value="DEADc_DDX54"/>
    <property type="match status" value="1"/>
</dbReference>
<feature type="region of interest" description="Disordered" evidence="6">
    <location>
        <begin position="718"/>
        <end position="842"/>
    </location>
</feature>
<keyword evidence="3" id="KW-0347">Helicase</keyword>
<dbReference type="GO" id="GO:0003676">
    <property type="term" value="F:nucleic acid binding"/>
    <property type="evidence" value="ECO:0007669"/>
    <property type="project" value="InterPro"/>
</dbReference>
<dbReference type="Gene3D" id="3.40.50.300">
    <property type="entry name" value="P-loop containing nucleotide triphosphate hydrolases"/>
    <property type="match status" value="2"/>
</dbReference>
<feature type="compositionally biased region" description="Basic residues" evidence="6">
    <location>
        <begin position="811"/>
        <end position="829"/>
    </location>
</feature>
<keyword evidence="4" id="KW-0067">ATP-binding</keyword>
<evidence type="ECO:0000259" key="9">
    <source>
        <dbReference type="PROSITE" id="PS51195"/>
    </source>
</evidence>
<keyword evidence="2" id="KW-0378">Hydrolase</keyword>
<evidence type="ECO:0000313" key="10">
    <source>
        <dbReference type="EMBL" id="ETV97848.1"/>
    </source>
</evidence>
<evidence type="ECO:0000256" key="5">
    <source>
        <dbReference type="PROSITE-ProRule" id="PRU00552"/>
    </source>
</evidence>
<name>A0A024TUY7_9STRA</name>
<dbReference type="Pfam" id="PF00270">
    <property type="entry name" value="DEAD"/>
    <property type="match status" value="1"/>
</dbReference>
<evidence type="ECO:0000256" key="4">
    <source>
        <dbReference type="ARBA" id="ARBA00022840"/>
    </source>
</evidence>